<dbReference type="PANTHER" id="PTHR13384">
    <property type="entry name" value="G PATCH DOMAIN-CONTAINING PROTEIN 1"/>
    <property type="match status" value="1"/>
</dbReference>
<dbReference type="GO" id="GO:0003723">
    <property type="term" value="F:RNA binding"/>
    <property type="evidence" value="ECO:0007669"/>
    <property type="project" value="TreeGrafter"/>
</dbReference>
<sequence>MSQQQQQSQIRNHFLDKKLIGTLFEEEEITKKDNFYNMEARDEKGHKRFHGAFEGGFEAGFKNTVGSKQGWAPQKFISTRTNRAKYNNQSIKDYMDEDDIGRQKLGVNVTIQSEYDTFGQNEINFLQQQLGSGSGWLLGSAPEELIYRDNKSVGYQVLMRLRKQMIKKRNTNVEQQKQEPSQGYNLKYLNQTNNQYTGLGYKQNIDTFGNPSNPLEQAFWTFIKQNASIIIDEDEEKRKKDNRIKMNGFTSQDKDEEYNNTIEDDDEPYQNKRKQVKGALDIGMRFTKDIIPLRIDTKDYLINVPEDYDPYHKAKKLLDQGKDYSFLFINKTNFKKPASSSKREEIFREEETASSIKRDISKQKFVKGINQTMLIGQQPNQQDKNESQDNINILNLFPHQPDKQQRYANFVMQKLNKTTEQQIQLDEEEKIDFERLYQMFQVTSKNVIEKKQEPQKPIEQQEKPNPFLSQRVNKRWIPEDLFCKRMGVPQPYNDDEKTMIEKINERSHQKPNMATNNRNFLFMDKKEFKSGGFMQPQEYTQSQAQFDPVALGLPLSFKSHSYERNQQERLLQLENMERSQTQVVTKQEKRNIKFSEDKEDMLPSRIQDQNIFELIFGDDEEEDQQ</sequence>
<dbReference type="GO" id="GO:0005634">
    <property type="term" value="C:nucleus"/>
    <property type="evidence" value="ECO:0007669"/>
    <property type="project" value="TreeGrafter"/>
</dbReference>
<dbReference type="PANTHER" id="PTHR13384:SF19">
    <property type="entry name" value="G PATCH DOMAIN-CONTAINING PROTEIN 1"/>
    <property type="match status" value="1"/>
</dbReference>
<dbReference type="Pfam" id="PF07713">
    <property type="entry name" value="DUF1604"/>
    <property type="match status" value="1"/>
</dbReference>
<dbReference type="GO" id="GO:0006397">
    <property type="term" value="P:mRNA processing"/>
    <property type="evidence" value="ECO:0007669"/>
    <property type="project" value="InterPro"/>
</dbReference>
<reference evidence="2" key="1">
    <citation type="submission" date="2021-01" db="EMBL/GenBank/DDBJ databases">
        <authorList>
            <consortium name="Genoscope - CEA"/>
            <person name="William W."/>
        </authorList>
    </citation>
    <scope>NUCLEOTIDE SEQUENCE</scope>
</reference>
<proteinExistence type="predicted"/>
<dbReference type="InterPro" id="IPR011666">
    <property type="entry name" value="DUF1604"/>
</dbReference>
<name>A0A8S1LBX4_PARPR</name>
<comment type="caution">
    <text evidence="2">The sequence shown here is derived from an EMBL/GenBank/DDBJ whole genome shotgun (WGS) entry which is preliminary data.</text>
</comment>
<evidence type="ECO:0000313" key="2">
    <source>
        <dbReference type="EMBL" id="CAD8064549.1"/>
    </source>
</evidence>
<accession>A0A8S1LBX4</accession>
<organism evidence="2 3">
    <name type="scientific">Paramecium primaurelia</name>
    <dbReference type="NCBI Taxonomy" id="5886"/>
    <lineage>
        <taxon>Eukaryota</taxon>
        <taxon>Sar</taxon>
        <taxon>Alveolata</taxon>
        <taxon>Ciliophora</taxon>
        <taxon>Intramacronucleata</taxon>
        <taxon>Oligohymenophorea</taxon>
        <taxon>Peniculida</taxon>
        <taxon>Parameciidae</taxon>
        <taxon>Paramecium</taxon>
    </lineage>
</organism>
<dbReference type="OMA" id="HKRFHGA"/>
<dbReference type="Proteomes" id="UP000688137">
    <property type="component" value="Unassembled WGS sequence"/>
</dbReference>
<dbReference type="AlphaFoldDB" id="A0A8S1LBX4"/>
<evidence type="ECO:0000259" key="1">
    <source>
        <dbReference type="Pfam" id="PF07713"/>
    </source>
</evidence>
<keyword evidence="3" id="KW-1185">Reference proteome</keyword>
<protein>
    <recommendedName>
        <fullName evidence="1">G patch domain-containing protein</fullName>
    </recommendedName>
</protein>
<feature type="domain" description="G patch" evidence="1">
    <location>
        <begin position="34"/>
        <end position="115"/>
    </location>
</feature>
<gene>
    <name evidence="2" type="ORF">PPRIM_AZ9-3.1.T0360182</name>
</gene>
<evidence type="ECO:0000313" key="3">
    <source>
        <dbReference type="Proteomes" id="UP000688137"/>
    </source>
</evidence>
<dbReference type="EMBL" id="CAJJDM010000035">
    <property type="protein sequence ID" value="CAD8064549.1"/>
    <property type="molecule type" value="Genomic_DNA"/>
</dbReference>